<organism evidence="2 3">
    <name type="scientific">Setaria digitata</name>
    <dbReference type="NCBI Taxonomy" id="48799"/>
    <lineage>
        <taxon>Eukaryota</taxon>
        <taxon>Metazoa</taxon>
        <taxon>Ecdysozoa</taxon>
        <taxon>Nematoda</taxon>
        <taxon>Chromadorea</taxon>
        <taxon>Rhabditida</taxon>
        <taxon>Spirurina</taxon>
        <taxon>Spiruromorpha</taxon>
        <taxon>Filarioidea</taxon>
        <taxon>Setariidae</taxon>
        <taxon>Setaria</taxon>
    </lineage>
</organism>
<dbReference type="AlphaFoldDB" id="A0A915PFP5"/>
<feature type="region of interest" description="Disordered" evidence="1">
    <location>
        <begin position="1107"/>
        <end position="1177"/>
    </location>
</feature>
<evidence type="ECO:0000313" key="3">
    <source>
        <dbReference type="WBParaSite" id="sdigi.contig1.g71.t1"/>
    </source>
</evidence>
<feature type="compositionally biased region" description="Polar residues" evidence="1">
    <location>
        <begin position="1157"/>
        <end position="1173"/>
    </location>
</feature>
<accession>A0A915PFP5</accession>
<name>A0A915PFP5_9BILA</name>
<keyword evidence="2" id="KW-1185">Reference proteome</keyword>
<evidence type="ECO:0000256" key="1">
    <source>
        <dbReference type="SAM" id="MobiDB-lite"/>
    </source>
</evidence>
<dbReference type="Proteomes" id="UP000887581">
    <property type="component" value="Unplaced"/>
</dbReference>
<evidence type="ECO:0000313" key="2">
    <source>
        <dbReference type="Proteomes" id="UP000887581"/>
    </source>
</evidence>
<proteinExistence type="predicted"/>
<protein>
    <submittedName>
        <fullName evidence="3">Uncharacterized protein</fullName>
    </submittedName>
</protein>
<sequence length="1246" mass="139333">MDLLDQIAIFRGCEPSVIISYIAVVREVYLHACTNLKKEHITPQERKARMLEQWKQIENHFAKIKYAMVDCWPQGNESDLMAIYVSIALLYSLYKEVCDERIIRQCYEAAERARRCGRGSLSESQFSEVQQYCDMIENIFFLRCQRSAMNRSANSATANSSGNCSSVESGRCLSNLLSCRGQTDHEPSTSSLNLYSDTPLKSHSGLRLERVKDGPALLAEYGQLSTVGKIPNSEKICQERLYPIDFQIKNAQKRLKYQKAADSVLSEFEAVLLARNMVGNRDFEFPRPSNLKLSRNLEILMSAMSTRCPELKPKLSDIYSDTEDSGSIILCSENLNLNVSDSLHTDSGLPFIESRFSTNQQDELGLITNISNCKSVLETVDAPCFSSVQDEVSAMESKEIEGMIKQSKTNIVWPKLESYANELVAKIIHSVIEVEEDWKKCSHRNVETIGIRDAVTSTVLTSNNYPVLKRGSVVMLSDENGKVQDGIDRNISVRTRRILTQNVDHQIENVVEPLPKTTTGIRTVLDFGDVSRQDKYRTKKIIIEDYAEMELSHNHMTEDLYDLQRIPGGSVSSDLSLMAFQAILRTSISVTPQSVSTTVLPTSVYSGSKFAKDGEKTGTDSVNVEDELSRKIKLQKLFDGKSKIKKYSIMGHLDQEDRVIRSEEKFAEIPKVLQKPKSSKEWYLSSNTEMKPIVAGTKFVRKQTKRETSEDSTFQTRCTIIGSKLLNSSASNSRIVNLVGKSITNEITAGSNQTTNHALTEQNETTALTSTNPENSLDDVSMEKLHYTPGICLMEINQDLSENLIQTVKKFDMSGTKSKSESLSNGSLFEKYTNFEPPSCKLQRVPEFDAVPLSPEQLQSKCNLIRQPVPNEELIPKKQWRRDQMFGTDNHKEVPRDLMLSSFEQTKLEAAGSISPSTIQMKAIAELASKEQDQFLLASVFLPSVSSGSHTTVVIHRATAPKPQMEAEEQGGPKSKSTVKKTCAEVLPSLSKDGSEYCQQQVQLETFPGAADPQLCLSALQKAATSAPCRGGLDEGILVSSRPSLPPRPRQIGEEPAVIKMLQSQFQYGACEGRIGPSDCNKTPSESEVCQITEPTDPFPLLLEKTPQAEQPPESKLRDDAVDINVDEEQRDRSKNSSRTIFQPENKLLPGTKESSEWVNDNQTSRKSPTPSELIQIPHFDARAEFDRRLLAKKNRRGEVPVIVKSATSRSDKKLSGRLTEDPLISSTLRLSASEKPDFNFIIKRK</sequence>
<dbReference type="WBParaSite" id="sdigi.contig1.g71.t1">
    <property type="protein sequence ID" value="sdigi.contig1.g71.t1"/>
    <property type="gene ID" value="sdigi.contig1.g71"/>
</dbReference>
<reference evidence="3" key="1">
    <citation type="submission" date="2022-11" db="UniProtKB">
        <authorList>
            <consortium name="WormBaseParasite"/>
        </authorList>
    </citation>
    <scope>IDENTIFICATION</scope>
</reference>